<dbReference type="EMBL" id="CAXHTB010000008">
    <property type="protein sequence ID" value="CAL0311147.1"/>
    <property type="molecule type" value="Genomic_DNA"/>
</dbReference>
<dbReference type="Proteomes" id="UP001497480">
    <property type="component" value="Unassembled WGS sequence"/>
</dbReference>
<protein>
    <submittedName>
        <fullName evidence="1">Uncharacterized protein</fullName>
    </submittedName>
</protein>
<reference evidence="1 2" key="1">
    <citation type="submission" date="2024-03" db="EMBL/GenBank/DDBJ databases">
        <authorList>
            <person name="Martinez-Hernandez J."/>
        </authorList>
    </citation>
    <scope>NUCLEOTIDE SEQUENCE [LARGE SCALE GENOMIC DNA]</scope>
</reference>
<accession>A0AAV1WPE9</accession>
<sequence length="170" mass="18755">MLKALSHKLLLLGLRKIIPWHLPSLYFTFMIVPLRVVNGEVEVDCGTYELAHFRPVNSGVNDFSCNGDFEISMTFPSDGPNLLVVSQTVSIALCVSPKSFVPIDSPRVVPVSDNDMYVHPVLRWTGPHFIFTWVVKKGIHHGIDPVAVEADRLMADFELGGSLELGGAAR</sequence>
<name>A0AAV1WPE9_LUPLU</name>
<comment type="caution">
    <text evidence="1">The sequence shown here is derived from an EMBL/GenBank/DDBJ whole genome shotgun (WGS) entry which is preliminary data.</text>
</comment>
<dbReference type="AlphaFoldDB" id="A0AAV1WPE9"/>
<keyword evidence="2" id="KW-1185">Reference proteome</keyword>
<evidence type="ECO:0000313" key="1">
    <source>
        <dbReference type="EMBL" id="CAL0311147.1"/>
    </source>
</evidence>
<gene>
    <name evidence="1" type="ORF">LLUT_LOCUS12207</name>
</gene>
<evidence type="ECO:0000313" key="2">
    <source>
        <dbReference type="Proteomes" id="UP001497480"/>
    </source>
</evidence>
<proteinExistence type="predicted"/>
<organism evidence="1 2">
    <name type="scientific">Lupinus luteus</name>
    <name type="common">European yellow lupine</name>
    <dbReference type="NCBI Taxonomy" id="3873"/>
    <lineage>
        <taxon>Eukaryota</taxon>
        <taxon>Viridiplantae</taxon>
        <taxon>Streptophyta</taxon>
        <taxon>Embryophyta</taxon>
        <taxon>Tracheophyta</taxon>
        <taxon>Spermatophyta</taxon>
        <taxon>Magnoliopsida</taxon>
        <taxon>eudicotyledons</taxon>
        <taxon>Gunneridae</taxon>
        <taxon>Pentapetalae</taxon>
        <taxon>rosids</taxon>
        <taxon>fabids</taxon>
        <taxon>Fabales</taxon>
        <taxon>Fabaceae</taxon>
        <taxon>Papilionoideae</taxon>
        <taxon>50 kb inversion clade</taxon>
        <taxon>genistoids sensu lato</taxon>
        <taxon>core genistoids</taxon>
        <taxon>Genisteae</taxon>
        <taxon>Lupinus</taxon>
    </lineage>
</organism>